<keyword evidence="2" id="KW-0560">Oxidoreductase</keyword>
<dbReference type="Pfam" id="PF00067">
    <property type="entry name" value="p450"/>
    <property type="match status" value="1"/>
</dbReference>
<dbReference type="SUPFAM" id="SSF48264">
    <property type="entry name" value="Cytochrome P450"/>
    <property type="match status" value="1"/>
</dbReference>
<dbReference type="PANTHER" id="PTHR46696:SF1">
    <property type="entry name" value="CYTOCHROME P450 YJIB-RELATED"/>
    <property type="match status" value="1"/>
</dbReference>
<keyword evidence="4" id="KW-1185">Reference proteome</keyword>
<dbReference type="InterPro" id="IPR029058">
    <property type="entry name" value="AB_hydrolase_fold"/>
</dbReference>
<dbReference type="InterPro" id="IPR002397">
    <property type="entry name" value="Cyt_P450_B"/>
</dbReference>
<keyword evidence="2" id="KW-0349">Heme</keyword>
<dbReference type="PANTHER" id="PTHR46696">
    <property type="entry name" value="P450, PUTATIVE (EUROFUNG)-RELATED"/>
    <property type="match status" value="1"/>
</dbReference>
<organism evidence="3 4">
    <name type="scientific">Nonomuraea typhae</name>
    <dbReference type="NCBI Taxonomy" id="2603600"/>
    <lineage>
        <taxon>Bacteria</taxon>
        <taxon>Bacillati</taxon>
        <taxon>Actinomycetota</taxon>
        <taxon>Actinomycetes</taxon>
        <taxon>Streptosporangiales</taxon>
        <taxon>Streptosporangiaceae</taxon>
        <taxon>Nonomuraea</taxon>
    </lineage>
</organism>
<keyword evidence="2" id="KW-0479">Metal-binding</keyword>
<dbReference type="Proteomes" id="UP001612741">
    <property type="component" value="Unassembled WGS sequence"/>
</dbReference>
<evidence type="ECO:0000256" key="1">
    <source>
        <dbReference type="ARBA" id="ARBA00010617"/>
    </source>
</evidence>
<proteinExistence type="inferred from homology"/>
<keyword evidence="2" id="KW-0503">Monooxygenase</keyword>
<gene>
    <name evidence="3" type="ORF">ACIBG2_12705</name>
</gene>
<accession>A0ABW7YQQ9</accession>
<evidence type="ECO:0000256" key="2">
    <source>
        <dbReference type="RuleBase" id="RU000461"/>
    </source>
</evidence>
<dbReference type="RefSeq" id="WP_397081502.1">
    <property type="nucleotide sequence ID" value="NZ_JBITGY010000003.1"/>
</dbReference>
<dbReference type="InterPro" id="IPR017972">
    <property type="entry name" value="Cyt_P450_CS"/>
</dbReference>
<protein>
    <submittedName>
        <fullName evidence="3">Cytochrome P450</fullName>
    </submittedName>
</protein>
<comment type="similarity">
    <text evidence="1 2">Belongs to the cytochrome P450 family.</text>
</comment>
<dbReference type="PRINTS" id="PR00359">
    <property type="entry name" value="BP450"/>
</dbReference>
<comment type="caution">
    <text evidence="3">The sequence shown here is derived from an EMBL/GenBank/DDBJ whole genome shotgun (WGS) entry which is preliminary data.</text>
</comment>
<sequence>MTGTLVVFGAGAPPVSDGWRVRTHETPAGDRAACAEAVADCLAAPGSPARAVLLGYGAAAAAVVDFADLHPERAAAVVAVGSPDALDPSGLCCPALVLAEDDPRSVASFLAALEPAGRASCPVRLPALTPVLLNDPDVIRQLREMGPVHRVNAPGVATSWIITGHAATTAALGDAALVSETEITAGFRLQGELEHRGEQDLVTIDGAEHARLRRLVGQHLTPRRLETLRPRIQRACDELLDALPVDEPVDLVAGFARPLPIVVLCELLGIAAADRADVADWLLVRMNSVPPQAHQDIDERLGALIAERAVVDERLGMSIAERAVVPRDDLLGWVVAAEGPGLCAGDLVAASRLLMVGGHRAPTTLLAGGVAALLRDRRQWKRLVAEPDLAESAVEELLRYVTPFPAGLARNVSCPVEVGATRLPRGDLVAASLVAANRDPAFFDEPEELDIGRARNPHLAFGYGHHHCLGAALARTQAQVALLTLARRFPGMDLAQDAGDLHYRQSRVRYLLELPVVLRPR</sequence>
<dbReference type="EMBL" id="JBITGY010000003">
    <property type="protein sequence ID" value="MFI6498246.1"/>
    <property type="molecule type" value="Genomic_DNA"/>
</dbReference>
<evidence type="ECO:0000313" key="3">
    <source>
        <dbReference type="EMBL" id="MFI6498246.1"/>
    </source>
</evidence>
<dbReference type="InterPro" id="IPR001128">
    <property type="entry name" value="Cyt_P450"/>
</dbReference>
<keyword evidence="2" id="KW-0408">Iron</keyword>
<evidence type="ECO:0000313" key="4">
    <source>
        <dbReference type="Proteomes" id="UP001612741"/>
    </source>
</evidence>
<reference evidence="3 4" key="1">
    <citation type="submission" date="2024-10" db="EMBL/GenBank/DDBJ databases">
        <title>The Natural Products Discovery Center: Release of the First 8490 Sequenced Strains for Exploring Actinobacteria Biosynthetic Diversity.</title>
        <authorList>
            <person name="Kalkreuter E."/>
            <person name="Kautsar S.A."/>
            <person name="Yang D."/>
            <person name="Bader C.D."/>
            <person name="Teijaro C.N."/>
            <person name="Fluegel L."/>
            <person name="Davis C.M."/>
            <person name="Simpson J.R."/>
            <person name="Lauterbach L."/>
            <person name="Steele A.D."/>
            <person name="Gui C."/>
            <person name="Meng S."/>
            <person name="Li G."/>
            <person name="Viehrig K."/>
            <person name="Ye F."/>
            <person name="Su P."/>
            <person name="Kiefer A.F."/>
            <person name="Nichols A."/>
            <person name="Cepeda A.J."/>
            <person name="Yan W."/>
            <person name="Fan B."/>
            <person name="Jiang Y."/>
            <person name="Adhikari A."/>
            <person name="Zheng C.-J."/>
            <person name="Schuster L."/>
            <person name="Cowan T.M."/>
            <person name="Smanski M.J."/>
            <person name="Chevrette M.G."/>
            <person name="De Carvalho L.P.S."/>
            <person name="Shen B."/>
        </authorList>
    </citation>
    <scope>NUCLEOTIDE SEQUENCE [LARGE SCALE GENOMIC DNA]</scope>
    <source>
        <strain evidence="3 4">NPDC050545</strain>
    </source>
</reference>
<dbReference type="SUPFAM" id="SSF53474">
    <property type="entry name" value="alpha/beta-Hydrolases"/>
    <property type="match status" value="1"/>
</dbReference>
<dbReference type="PROSITE" id="PS00086">
    <property type="entry name" value="CYTOCHROME_P450"/>
    <property type="match status" value="1"/>
</dbReference>
<dbReference type="Gene3D" id="1.10.630.10">
    <property type="entry name" value="Cytochrome P450"/>
    <property type="match status" value="1"/>
</dbReference>
<dbReference type="InterPro" id="IPR036396">
    <property type="entry name" value="Cyt_P450_sf"/>
</dbReference>
<name>A0ABW7YQQ9_9ACTN</name>